<reference evidence="1 2" key="1">
    <citation type="journal article" date="2017" name="Genome Biol. Evol.">
        <title>Phytophthora megakarya and P. palmivora, closely related causal agents of cacao black pod rot, underwent increases in genome sizes and gene numbers by different mechanisms.</title>
        <authorList>
            <person name="Ali S.S."/>
            <person name="Shao J."/>
            <person name="Lary D.J."/>
            <person name="Kronmiller B."/>
            <person name="Shen D."/>
            <person name="Strem M.D."/>
            <person name="Amoako-Attah I."/>
            <person name="Akrofi A.Y."/>
            <person name="Begoude B.A."/>
            <person name="Ten Hoopen G.M."/>
            <person name="Coulibaly K."/>
            <person name="Kebe B.I."/>
            <person name="Melnick R.L."/>
            <person name="Guiltinan M.J."/>
            <person name="Tyler B.M."/>
            <person name="Meinhardt L.W."/>
            <person name="Bailey B.A."/>
        </authorList>
    </citation>
    <scope>NUCLEOTIDE SEQUENCE [LARGE SCALE GENOMIC DNA]</scope>
    <source>
        <strain evidence="2">sbr112.9</strain>
    </source>
</reference>
<dbReference type="OrthoDB" id="1938712at2759"/>
<sequence>MAYFWRRMTRRCVATLAERRPTKRSLRYFGGPQVTSSAPLQILPVPADCWKSMSLDFVFGLPTDDKGITAYCCLSAV</sequence>
<name>A0A2P4X8A7_9STRA</name>
<keyword evidence="2" id="KW-1185">Reference proteome</keyword>
<gene>
    <name evidence="1" type="ORF">PHPALM_29172</name>
</gene>
<protein>
    <submittedName>
        <fullName evidence="1">Inositol-3-phosphate synthase</fullName>
    </submittedName>
</protein>
<dbReference type="EMBL" id="NCKW01015801">
    <property type="protein sequence ID" value="POM61769.1"/>
    <property type="molecule type" value="Genomic_DNA"/>
</dbReference>
<comment type="caution">
    <text evidence="1">The sequence shown here is derived from an EMBL/GenBank/DDBJ whole genome shotgun (WGS) entry which is preliminary data.</text>
</comment>
<dbReference type="AlphaFoldDB" id="A0A2P4X8A7"/>
<organism evidence="1 2">
    <name type="scientific">Phytophthora palmivora</name>
    <dbReference type="NCBI Taxonomy" id="4796"/>
    <lineage>
        <taxon>Eukaryota</taxon>
        <taxon>Sar</taxon>
        <taxon>Stramenopiles</taxon>
        <taxon>Oomycota</taxon>
        <taxon>Peronosporomycetes</taxon>
        <taxon>Peronosporales</taxon>
        <taxon>Peronosporaceae</taxon>
        <taxon>Phytophthora</taxon>
    </lineage>
</organism>
<accession>A0A2P4X8A7</accession>
<evidence type="ECO:0000313" key="2">
    <source>
        <dbReference type="Proteomes" id="UP000237271"/>
    </source>
</evidence>
<evidence type="ECO:0000313" key="1">
    <source>
        <dbReference type="EMBL" id="POM61769.1"/>
    </source>
</evidence>
<dbReference type="Proteomes" id="UP000237271">
    <property type="component" value="Unassembled WGS sequence"/>
</dbReference>
<proteinExistence type="predicted"/>